<dbReference type="PANTHER" id="PTHR37017:SF11">
    <property type="entry name" value="ESTERASE_LIPASE_THIOESTERASE DOMAIN-CONTAINING PROTEIN"/>
    <property type="match status" value="1"/>
</dbReference>
<dbReference type="EMBL" id="QUNO01000013">
    <property type="protein sequence ID" value="REH39175.1"/>
    <property type="molecule type" value="Genomic_DNA"/>
</dbReference>
<feature type="domain" description="AB hydrolase-1" evidence="1">
    <location>
        <begin position="24"/>
        <end position="236"/>
    </location>
</feature>
<dbReference type="Gene3D" id="3.40.50.1820">
    <property type="entry name" value="alpha/beta hydrolase"/>
    <property type="match status" value="1"/>
</dbReference>
<evidence type="ECO:0000313" key="3">
    <source>
        <dbReference type="Proteomes" id="UP000256269"/>
    </source>
</evidence>
<dbReference type="GO" id="GO:0003824">
    <property type="term" value="F:catalytic activity"/>
    <property type="evidence" value="ECO:0007669"/>
    <property type="project" value="UniProtKB-ARBA"/>
</dbReference>
<dbReference type="OrthoDB" id="9773549at2"/>
<protein>
    <submittedName>
        <fullName evidence="2">Pimeloyl-ACP methyl ester carboxylesterase</fullName>
    </submittedName>
</protein>
<sequence length="244" mass="26518">MITATITTSARSKEAQLNSSPKNILLVHGAWHGAWCWDELTPHLERHGWRVFTVDLPSTWSDPEVGMYDDAEVVGEALGAIDGPVTVLGHSYGGVPMSEAAETAPNVERLIYLAAQMLEVGEALVTPLGGPWFPADWRMVPVPDQITDAAYFDVPTELAAATTARLRPQSARAFTDAQTRASWQKLPSALIACDDDRNIPEVFIKRAIDDEMPTLVRRLPGGHSPFLARPAELADVIDEVAAAL</sequence>
<dbReference type="InterPro" id="IPR052897">
    <property type="entry name" value="Sec-Metab_Biosynth_Hydrolase"/>
</dbReference>
<name>A0A3E0H6Y3_9PSEU</name>
<keyword evidence="3" id="KW-1185">Reference proteome</keyword>
<dbReference type="AlphaFoldDB" id="A0A3E0H6Y3"/>
<comment type="caution">
    <text evidence="2">The sequence shown here is derived from an EMBL/GenBank/DDBJ whole genome shotgun (WGS) entry which is preliminary data.</text>
</comment>
<dbReference type="InterPro" id="IPR029058">
    <property type="entry name" value="AB_hydrolase_fold"/>
</dbReference>
<proteinExistence type="predicted"/>
<reference evidence="2 3" key="1">
    <citation type="submission" date="2018-08" db="EMBL/GenBank/DDBJ databases">
        <title>Genomic Encyclopedia of Archaeal and Bacterial Type Strains, Phase II (KMG-II): from individual species to whole genera.</title>
        <authorList>
            <person name="Goeker M."/>
        </authorList>
    </citation>
    <scope>NUCLEOTIDE SEQUENCE [LARGE SCALE GENOMIC DNA]</scope>
    <source>
        <strain evidence="2 3">DSM 45791</strain>
    </source>
</reference>
<dbReference type="Pfam" id="PF12697">
    <property type="entry name" value="Abhydrolase_6"/>
    <property type="match status" value="1"/>
</dbReference>
<accession>A0A3E0H6Y3</accession>
<organism evidence="2 3">
    <name type="scientific">Kutzneria buriramensis</name>
    <dbReference type="NCBI Taxonomy" id="1045776"/>
    <lineage>
        <taxon>Bacteria</taxon>
        <taxon>Bacillati</taxon>
        <taxon>Actinomycetota</taxon>
        <taxon>Actinomycetes</taxon>
        <taxon>Pseudonocardiales</taxon>
        <taxon>Pseudonocardiaceae</taxon>
        <taxon>Kutzneria</taxon>
    </lineage>
</organism>
<gene>
    <name evidence="2" type="ORF">BCF44_11330</name>
</gene>
<dbReference type="SUPFAM" id="SSF53474">
    <property type="entry name" value="alpha/beta-Hydrolases"/>
    <property type="match status" value="1"/>
</dbReference>
<dbReference type="PANTHER" id="PTHR37017">
    <property type="entry name" value="AB HYDROLASE-1 DOMAIN-CONTAINING PROTEIN-RELATED"/>
    <property type="match status" value="1"/>
</dbReference>
<evidence type="ECO:0000259" key="1">
    <source>
        <dbReference type="Pfam" id="PF12697"/>
    </source>
</evidence>
<dbReference type="Proteomes" id="UP000256269">
    <property type="component" value="Unassembled WGS sequence"/>
</dbReference>
<dbReference type="InterPro" id="IPR000073">
    <property type="entry name" value="AB_hydrolase_1"/>
</dbReference>
<evidence type="ECO:0000313" key="2">
    <source>
        <dbReference type="EMBL" id="REH39175.1"/>
    </source>
</evidence>